<dbReference type="AlphaFoldDB" id="A0A016VJD9"/>
<gene>
    <name evidence="1" type="primary">Acey_s0009.g711</name>
    <name evidence="1" type="ORF">Y032_0009g711</name>
</gene>
<sequence length="73" mass="8473">MKKLLQWASMAMTVLGLEKHAARPRRSRWNCRCSLDFFRSYDGYERAVVRNMFKKTAELCTGEEGIKESSKPA</sequence>
<protein>
    <submittedName>
        <fullName evidence="1">Uncharacterized protein</fullName>
    </submittedName>
</protein>
<keyword evidence="2" id="KW-1185">Reference proteome</keyword>
<name>A0A016VJD9_9BILA</name>
<accession>A0A016VJD9</accession>
<evidence type="ECO:0000313" key="2">
    <source>
        <dbReference type="Proteomes" id="UP000024635"/>
    </source>
</evidence>
<proteinExistence type="predicted"/>
<organism evidence="1 2">
    <name type="scientific">Ancylostoma ceylanicum</name>
    <dbReference type="NCBI Taxonomy" id="53326"/>
    <lineage>
        <taxon>Eukaryota</taxon>
        <taxon>Metazoa</taxon>
        <taxon>Ecdysozoa</taxon>
        <taxon>Nematoda</taxon>
        <taxon>Chromadorea</taxon>
        <taxon>Rhabditida</taxon>
        <taxon>Rhabditina</taxon>
        <taxon>Rhabditomorpha</taxon>
        <taxon>Strongyloidea</taxon>
        <taxon>Ancylostomatidae</taxon>
        <taxon>Ancylostomatinae</taxon>
        <taxon>Ancylostoma</taxon>
    </lineage>
</organism>
<dbReference type="Proteomes" id="UP000024635">
    <property type="component" value="Unassembled WGS sequence"/>
</dbReference>
<dbReference type="EMBL" id="JARK01001345">
    <property type="protein sequence ID" value="EYC27411.1"/>
    <property type="molecule type" value="Genomic_DNA"/>
</dbReference>
<comment type="caution">
    <text evidence="1">The sequence shown here is derived from an EMBL/GenBank/DDBJ whole genome shotgun (WGS) entry which is preliminary data.</text>
</comment>
<evidence type="ECO:0000313" key="1">
    <source>
        <dbReference type="EMBL" id="EYC27411.1"/>
    </source>
</evidence>
<reference evidence="2" key="1">
    <citation type="journal article" date="2015" name="Nat. Genet.">
        <title>The genome and transcriptome of the zoonotic hookworm Ancylostoma ceylanicum identify infection-specific gene families.</title>
        <authorList>
            <person name="Schwarz E.M."/>
            <person name="Hu Y."/>
            <person name="Antoshechkin I."/>
            <person name="Miller M.M."/>
            <person name="Sternberg P.W."/>
            <person name="Aroian R.V."/>
        </authorList>
    </citation>
    <scope>NUCLEOTIDE SEQUENCE</scope>
    <source>
        <strain evidence="2">HY135</strain>
    </source>
</reference>